<feature type="compositionally biased region" description="Basic and acidic residues" evidence="1">
    <location>
        <begin position="148"/>
        <end position="177"/>
    </location>
</feature>
<feature type="compositionally biased region" description="Basic and acidic residues" evidence="1">
    <location>
        <begin position="435"/>
        <end position="448"/>
    </location>
</feature>
<organism evidence="4">
    <name type="scientific">Fagus sylvatica</name>
    <name type="common">Beechnut</name>
    <dbReference type="NCBI Taxonomy" id="28930"/>
    <lineage>
        <taxon>Eukaryota</taxon>
        <taxon>Viridiplantae</taxon>
        <taxon>Streptophyta</taxon>
        <taxon>Embryophyta</taxon>
        <taxon>Tracheophyta</taxon>
        <taxon>Spermatophyta</taxon>
        <taxon>Magnoliopsida</taxon>
        <taxon>eudicotyledons</taxon>
        <taxon>Gunneridae</taxon>
        <taxon>Pentapetalae</taxon>
        <taxon>rosids</taxon>
        <taxon>fabids</taxon>
        <taxon>Fagales</taxon>
        <taxon>Fagaceae</taxon>
        <taxon>Fagus</taxon>
    </lineage>
</organism>
<feature type="region of interest" description="Disordered" evidence="1">
    <location>
        <begin position="146"/>
        <end position="210"/>
    </location>
</feature>
<dbReference type="InterPro" id="IPR041577">
    <property type="entry name" value="RT_RNaseH_2"/>
</dbReference>
<dbReference type="GO" id="GO:0003676">
    <property type="term" value="F:nucleic acid binding"/>
    <property type="evidence" value="ECO:0007669"/>
    <property type="project" value="InterPro"/>
</dbReference>
<dbReference type="PROSITE" id="PS50879">
    <property type="entry name" value="RNASE_H_1"/>
    <property type="match status" value="1"/>
</dbReference>
<proteinExistence type="predicted"/>
<dbReference type="Pfam" id="PF17919">
    <property type="entry name" value="RT_RNaseH_2"/>
    <property type="match status" value="1"/>
</dbReference>
<dbReference type="Gene3D" id="3.30.70.270">
    <property type="match status" value="2"/>
</dbReference>
<dbReference type="Pfam" id="PF13456">
    <property type="entry name" value="RVT_3"/>
    <property type="match status" value="1"/>
</dbReference>
<dbReference type="InterPro" id="IPR002156">
    <property type="entry name" value="RNaseH_domain"/>
</dbReference>
<evidence type="ECO:0000313" key="4">
    <source>
        <dbReference type="EMBL" id="SPC94770.1"/>
    </source>
</evidence>
<dbReference type="CDD" id="cd01647">
    <property type="entry name" value="RT_LTR"/>
    <property type="match status" value="1"/>
</dbReference>
<feature type="compositionally biased region" description="Basic and acidic residues" evidence="1">
    <location>
        <begin position="184"/>
        <end position="198"/>
    </location>
</feature>
<accession>A0A2N9G5U1</accession>
<dbReference type="PANTHER" id="PTHR48475:SF2">
    <property type="entry name" value="RIBONUCLEASE H"/>
    <property type="match status" value="1"/>
</dbReference>
<dbReference type="Gene3D" id="1.10.340.70">
    <property type="match status" value="1"/>
</dbReference>
<evidence type="ECO:0000259" key="3">
    <source>
        <dbReference type="PROSITE" id="PS50994"/>
    </source>
</evidence>
<dbReference type="PANTHER" id="PTHR48475">
    <property type="entry name" value="RIBONUCLEASE H"/>
    <property type="match status" value="1"/>
</dbReference>
<feature type="region of interest" description="Disordered" evidence="1">
    <location>
        <begin position="427"/>
        <end position="472"/>
    </location>
</feature>
<dbReference type="Pfam" id="PF17921">
    <property type="entry name" value="Integrase_H2C2"/>
    <property type="match status" value="1"/>
</dbReference>
<evidence type="ECO:0000256" key="1">
    <source>
        <dbReference type="SAM" id="MobiDB-lite"/>
    </source>
</evidence>
<reference evidence="4" key="1">
    <citation type="submission" date="2018-02" db="EMBL/GenBank/DDBJ databases">
        <authorList>
            <person name="Cohen D.B."/>
            <person name="Kent A.D."/>
        </authorList>
    </citation>
    <scope>NUCLEOTIDE SEQUENCE</scope>
</reference>
<feature type="domain" description="RNase H type-1" evidence="2">
    <location>
        <begin position="1148"/>
        <end position="1277"/>
    </location>
</feature>
<dbReference type="EMBL" id="OIVN01001510">
    <property type="protein sequence ID" value="SPC94770.1"/>
    <property type="molecule type" value="Genomic_DNA"/>
</dbReference>
<name>A0A2N9G5U1_FAGSY</name>
<dbReference type="Gene3D" id="3.30.420.10">
    <property type="entry name" value="Ribonuclease H-like superfamily/Ribonuclease H"/>
    <property type="match status" value="2"/>
</dbReference>
<feature type="domain" description="Integrase catalytic" evidence="3">
    <location>
        <begin position="1407"/>
        <end position="1566"/>
    </location>
</feature>
<dbReference type="GO" id="GO:0015074">
    <property type="term" value="P:DNA integration"/>
    <property type="evidence" value="ECO:0007669"/>
    <property type="project" value="InterPro"/>
</dbReference>
<dbReference type="PROSITE" id="PS50994">
    <property type="entry name" value="INTEGRASE"/>
    <property type="match status" value="1"/>
</dbReference>
<dbReference type="InterPro" id="IPR012337">
    <property type="entry name" value="RNaseH-like_sf"/>
</dbReference>
<gene>
    <name evidence="4" type="ORF">FSB_LOCUS22652</name>
</gene>
<dbReference type="InterPro" id="IPR000477">
    <property type="entry name" value="RT_dom"/>
</dbReference>
<dbReference type="InterPro" id="IPR036397">
    <property type="entry name" value="RNaseH_sf"/>
</dbReference>
<evidence type="ECO:0000259" key="2">
    <source>
        <dbReference type="PROSITE" id="PS50879"/>
    </source>
</evidence>
<protein>
    <submittedName>
        <fullName evidence="4">Uncharacterized protein</fullName>
    </submittedName>
</protein>
<dbReference type="GO" id="GO:0004523">
    <property type="term" value="F:RNA-DNA hybrid ribonuclease activity"/>
    <property type="evidence" value="ECO:0007669"/>
    <property type="project" value="InterPro"/>
</dbReference>
<dbReference type="InterPro" id="IPR041588">
    <property type="entry name" value="Integrase_H2C2"/>
</dbReference>
<dbReference type="InterPro" id="IPR043502">
    <property type="entry name" value="DNA/RNA_pol_sf"/>
</dbReference>
<dbReference type="Pfam" id="PF03732">
    <property type="entry name" value="Retrotrans_gag"/>
    <property type="match status" value="1"/>
</dbReference>
<feature type="region of interest" description="Disordered" evidence="1">
    <location>
        <begin position="1727"/>
        <end position="1752"/>
    </location>
</feature>
<dbReference type="CDD" id="cd09279">
    <property type="entry name" value="RNase_HI_like"/>
    <property type="match status" value="1"/>
</dbReference>
<dbReference type="InterPro" id="IPR001584">
    <property type="entry name" value="Integrase_cat-core"/>
</dbReference>
<sequence length="1966" mass="225403">MPRTDVPQRELRGLTPHDITQHYASEWVTAFQMEGHQLTTCLQIRRILEGHVVRPEGLPARGLTDCRPLISQQHQLAPSVGNAHFCLSPHQYKRTAWSGRDRWKSTLKPFPPVANLRKWQQWRDKCEIFTANLQELTRQNQILNQRLRQHETEKQKEKDKGKNKERGDAESRQERQQEQQQEQQEQRQEQEGETRGENTRITVEQPSAKWEEEIKAMRAQMGEMKDEFKGRATKNIDDLVQGTDSPFTEKVISFPLPSKFRMPSLEIFDGSKDPLDHLESFKTVMCLQGVPDEIMCRAFPTTLKGPARIWFKKLMPGSVGSFAQLSRLFFNHFIGGQRYGRPTTHLLNVKQKEGETLRSYLTRFNKETLLVDGADDKVVLTAFISGLQSGDFLFSVYKDPPSTMTEMMYEAQRYMNGEEALLARDQATGKKRKGDHADRPAEPHETRPKAQRNRNGRQEERSGRGFNERFNRFTPLNAPVDHIFMQIRNDPALKWPGKLLTDPDKRPRDKYCRFHRDHGHNTENCYDLKRQIEELIKQGKLQRFIEKGQREGRPQGARQQRPPGEAPPRPPLGEIHVITGGMAAGGTSRSSRKAYARQIHNVLVTQKSNKKPRVEDLPITFTEEDACKVFHPHDDALVVTMEIAGYSTRRVLIDNGSSADIIYLTAFQQMKDWYSSEASYEEGEMKGDQAMARECYLTTVNAEQVHQTLIVEERQNVAEPTEELEEIVLIEGDEKKTTRIGTSTSGKMKYAKLRTEVISHKLNVNPSTPPVKQKRRVFAPERNTAVMEEVDKLLKAGFIREVYYPEWLANVVMVKKSTGKWRMCVDFTDLNKACPKDSYPLPRIDQLVDSTAGHKLLSFMDAFSGYNQIQMTEGDQEKTAFITSRGLFCYKVMPFGLKNAGATYQRLVNKMFHDQIGRNVEVYVDDMLRGIEANPDKIKAILDMSPPKTIKEVQSLTGKAAALNRFVSRSTDKCLPFFRTLRKAFQWTEECQKAFEELKAYLSSPPLLSPSQTGEELYLYLAVSASAVSSALIREEERVQKPVYYTSRALRGAEERYSNMEKLAFALLIASRKLRPYFQSHPIVVLTDYPLRKAMNKPDAAGRLVQWSIEMSEFHIDYRPRTAIKAQALADFIAEFTQPWKDEEDLEEGKAWTVNIDGSSTKEMSGAGVVLVSPEKDKFEYALQLRFRATNNEAEYEALLAGLKLSKSMGIENLTVKSDSQLIVGQVKGEYEAKEDRMKKYLMAVKNLLTQFKKVELLQIPREENEAADRLARLASSGVEIDGFVEIQGRPSTEKETINPISFTTTWMLPIIRYLKEGTLPADRAEAHKLPNTCLSPEEANYVIREVHEGVCGNHSGARSLAHKLTRAGYYWPSLLHDATQFVKACDKCQRFANVPRVPPEEFTPITSPWPFAQWGLDIMGPFPVGTKQAKFLVVAIDYFTKWVEAEPLATISEKNVKSFVWKAVICRFGIPRVLISDNGKQFDNGPFRELCAQLNIRNHYSSPRHPQANGQVEVTNRTLLKQIKTRLEGAKGMWVEELPSVLWAYRTTVRTPTKETPFKLTYGTEAVIPVEIGLTTLRTTFHNEGENEGQLRLNLDLLDEARERAARRIALYQGKMARYHNAKVKLRRFEVGDWVLRKVTQATKDPSQGKLGPNWEGVIPGAQVRHPRGAQVRHPRGAQVRHLQGAQVRHPRGAQVRHLQGAQVRHPRGAVRHPGAQVHELDTHEVQVRHPQSTGVRHPRGASREEDRQECPFSTYYQMRHPRGASREEDLQECPFSTYYQRGASKKSRVSLLYLLSRRHPRGASREEDRQERPFSTYYQMRHPRGASREEDLQECPLYLLSSKTPKGCIREEDRQECPFSTYYQMRHPRGASREEDRQECPFSTYYQVRHPRGASREEDRQECPFSTYYQVRHPRGASREERPSRVSLLYLLSNETPKGCIQRRRPSRVSLLYLLSGETPKGCV</sequence>
<dbReference type="Gene3D" id="3.10.10.10">
    <property type="entry name" value="HIV Type 1 Reverse Transcriptase, subunit A, domain 1"/>
    <property type="match status" value="1"/>
</dbReference>
<dbReference type="Pfam" id="PF00665">
    <property type="entry name" value="rve"/>
    <property type="match status" value="1"/>
</dbReference>
<dbReference type="SUPFAM" id="SSF53098">
    <property type="entry name" value="Ribonuclease H-like"/>
    <property type="match status" value="2"/>
</dbReference>
<dbReference type="InterPro" id="IPR043128">
    <property type="entry name" value="Rev_trsase/Diguanyl_cyclase"/>
</dbReference>
<dbReference type="SUPFAM" id="SSF56672">
    <property type="entry name" value="DNA/RNA polymerases"/>
    <property type="match status" value="1"/>
</dbReference>
<feature type="region of interest" description="Disordered" evidence="1">
    <location>
        <begin position="545"/>
        <end position="573"/>
    </location>
</feature>
<feature type="compositionally biased region" description="Basic and acidic residues" evidence="1">
    <location>
        <begin position="456"/>
        <end position="471"/>
    </location>
</feature>
<dbReference type="Pfam" id="PF00078">
    <property type="entry name" value="RVT_1"/>
    <property type="match status" value="1"/>
</dbReference>
<dbReference type="InterPro" id="IPR005162">
    <property type="entry name" value="Retrotrans_gag_dom"/>
</dbReference>